<dbReference type="Gene3D" id="1.20.58.1800">
    <property type="match status" value="1"/>
</dbReference>
<evidence type="ECO:0000313" key="3">
    <source>
        <dbReference type="Proteomes" id="UP000887575"/>
    </source>
</evidence>
<dbReference type="AlphaFoldDB" id="A0AAF3ES44"/>
<dbReference type="InterPro" id="IPR036412">
    <property type="entry name" value="HAD-like_sf"/>
</dbReference>
<dbReference type="Proteomes" id="UP000887575">
    <property type="component" value="Unassembled WGS sequence"/>
</dbReference>
<feature type="domain" description="Trehalose-6-phosphate phosphatase C-terminal" evidence="2">
    <location>
        <begin position="161"/>
        <end position="427"/>
    </location>
</feature>
<evidence type="ECO:0000313" key="4">
    <source>
        <dbReference type="WBParaSite" id="MBELARI_LOCUS16938"/>
    </source>
</evidence>
<keyword evidence="3" id="KW-1185">Reference proteome</keyword>
<dbReference type="SUPFAM" id="SSF56784">
    <property type="entry name" value="HAD-like"/>
    <property type="match status" value="1"/>
</dbReference>
<dbReference type="Gene3D" id="3.30.70.3080">
    <property type="match status" value="1"/>
</dbReference>
<name>A0AAF3ES44_9BILA</name>
<dbReference type="Pfam" id="PF18572">
    <property type="entry name" value="T6PP_N"/>
    <property type="match status" value="1"/>
</dbReference>
<dbReference type="InterPro" id="IPR023214">
    <property type="entry name" value="HAD_sf"/>
</dbReference>
<dbReference type="WBParaSite" id="MBELARI_LOCUS16938">
    <property type="protein sequence ID" value="MBELARI_LOCUS16938"/>
    <property type="gene ID" value="MBELARI_LOCUS16938"/>
</dbReference>
<dbReference type="InterPro" id="IPR049063">
    <property type="entry name" value="T6PP_C"/>
</dbReference>
<accession>A0AAF3ES44</accession>
<evidence type="ECO:0000259" key="2">
    <source>
        <dbReference type="Pfam" id="PF21141"/>
    </source>
</evidence>
<dbReference type="InterPro" id="IPR041064">
    <property type="entry name" value="T6PP_helical"/>
</dbReference>
<proteinExistence type="predicted"/>
<reference evidence="4" key="1">
    <citation type="submission" date="2024-02" db="UniProtKB">
        <authorList>
            <consortium name="WormBaseParasite"/>
        </authorList>
    </citation>
    <scope>IDENTIFICATION</scope>
</reference>
<protein>
    <submittedName>
        <fullName evidence="4">Uncharacterized protein</fullName>
    </submittedName>
</protein>
<sequence>MTVLEANSAASFMQISTSDANLGHIDHFKQFLYSMQEARRSIVKCILEKVDVPKDLILVLESTLRMLTDSRTVGFQRKMRTQFDTFTLNIKDEIIGLKKDLEILSRYKNGSLEASELETVLANFHPISPEKFVEELDACCSFLVDYVESAQPERENRKPLFITDWDGTMKDYCSQYATNLQPIYSAVCMAGFAQEFTRLAAVLTAGPLRGPGILDLTALPIDGPLLFSGSWGREWWLDNHRVVQDEGISEEGIDALERMKDEMGILLKTGEYSQFALVGSGVQRKVDRLTLGVQTVCGHVPAALSERYQEEVRERMHRVDPYNQILVFDPSTELEVEVVAHSSGSVWNKANGVSRVAEIKGDSLRAPGRVLVCGDTMSDVPMVQQAKHENPGGVMALFVRPSEKIRESVLAVVGDPTRVCFISSPDVFHAAAARLLETKSELD</sequence>
<dbReference type="Gene3D" id="3.40.50.1000">
    <property type="entry name" value="HAD superfamily/HAD-like"/>
    <property type="match status" value="1"/>
</dbReference>
<dbReference type="Pfam" id="PF21141">
    <property type="entry name" value="T6PP_C"/>
    <property type="match status" value="1"/>
</dbReference>
<evidence type="ECO:0000259" key="1">
    <source>
        <dbReference type="Pfam" id="PF18572"/>
    </source>
</evidence>
<organism evidence="3 4">
    <name type="scientific">Mesorhabditis belari</name>
    <dbReference type="NCBI Taxonomy" id="2138241"/>
    <lineage>
        <taxon>Eukaryota</taxon>
        <taxon>Metazoa</taxon>
        <taxon>Ecdysozoa</taxon>
        <taxon>Nematoda</taxon>
        <taxon>Chromadorea</taxon>
        <taxon>Rhabditida</taxon>
        <taxon>Rhabditina</taxon>
        <taxon>Rhabditomorpha</taxon>
        <taxon>Rhabditoidea</taxon>
        <taxon>Rhabditidae</taxon>
        <taxon>Mesorhabditinae</taxon>
        <taxon>Mesorhabditis</taxon>
    </lineage>
</organism>
<feature type="domain" description="Trehalose-6-phosphate phosphatase helical bundle" evidence="1">
    <location>
        <begin position="25"/>
        <end position="113"/>
    </location>
</feature>